<feature type="domain" description="Condensin complex subunit 1 C-terminal" evidence="9">
    <location>
        <begin position="877"/>
        <end position="1035"/>
    </location>
</feature>
<feature type="compositionally biased region" description="Acidic residues" evidence="8">
    <location>
        <begin position="1"/>
        <end position="17"/>
    </location>
</feature>
<gene>
    <name evidence="10" type="ORF">EJB05_01222</name>
</gene>
<feature type="region of interest" description="Disordered" evidence="8">
    <location>
        <begin position="1188"/>
        <end position="1285"/>
    </location>
</feature>
<evidence type="ECO:0000256" key="4">
    <source>
        <dbReference type="ARBA" id="ARBA00023067"/>
    </source>
</evidence>
<dbReference type="FunFam" id="1.25.10.10:FF:000413">
    <property type="entry name" value="Condensin-2 complex subunit D3"/>
    <property type="match status" value="1"/>
</dbReference>
<dbReference type="GO" id="GO:0005634">
    <property type="term" value="C:nucleus"/>
    <property type="evidence" value="ECO:0007669"/>
    <property type="project" value="UniProtKB-SubCell"/>
</dbReference>
<evidence type="ECO:0000256" key="6">
    <source>
        <dbReference type="ARBA" id="ARBA00023306"/>
    </source>
</evidence>
<comment type="caution">
    <text evidence="10">The sequence shown here is derived from an EMBL/GenBank/DDBJ whole genome shotgun (WGS) entry which is preliminary data.</text>
</comment>
<evidence type="ECO:0000256" key="8">
    <source>
        <dbReference type="SAM" id="MobiDB-lite"/>
    </source>
</evidence>
<feature type="region of interest" description="Disordered" evidence="8">
    <location>
        <begin position="142"/>
        <end position="174"/>
    </location>
</feature>
<feature type="compositionally biased region" description="Low complexity" evidence="8">
    <location>
        <begin position="142"/>
        <end position="151"/>
    </location>
</feature>
<dbReference type="InterPro" id="IPR016024">
    <property type="entry name" value="ARM-type_fold"/>
</dbReference>
<keyword evidence="4" id="KW-0226">DNA condensation</keyword>
<evidence type="ECO:0000259" key="9">
    <source>
        <dbReference type="Pfam" id="PF12717"/>
    </source>
</evidence>
<protein>
    <recommendedName>
        <fullName evidence="9">Condensin complex subunit 1 C-terminal domain-containing protein</fullName>
    </recommendedName>
</protein>
<dbReference type="GO" id="GO:0007076">
    <property type="term" value="P:mitotic chromosome condensation"/>
    <property type="evidence" value="ECO:0007669"/>
    <property type="project" value="InterPro"/>
</dbReference>
<dbReference type="GO" id="GO:0000779">
    <property type="term" value="C:condensed chromosome, centromeric region"/>
    <property type="evidence" value="ECO:0007669"/>
    <property type="project" value="TreeGrafter"/>
</dbReference>
<keyword evidence="3" id="KW-0498">Mitosis</keyword>
<dbReference type="SUPFAM" id="SSF48371">
    <property type="entry name" value="ARM repeat"/>
    <property type="match status" value="2"/>
</dbReference>
<dbReference type="GO" id="GO:0000796">
    <property type="term" value="C:condensin complex"/>
    <property type="evidence" value="ECO:0007669"/>
    <property type="project" value="TreeGrafter"/>
</dbReference>
<dbReference type="Proteomes" id="UP000324897">
    <property type="component" value="Chromosome 6"/>
</dbReference>
<evidence type="ECO:0000256" key="1">
    <source>
        <dbReference type="ARBA" id="ARBA00004123"/>
    </source>
</evidence>
<evidence type="ECO:0000256" key="2">
    <source>
        <dbReference type="ARBA" id="ARBA00022618"/>
    </source>
</evidence>
<keyword evidence="2" id="KW-0132">Cell division</keyword>
<dbReference type="InterPro" id="IPR026971">
    <property type="entry name" value="CND1/NCAPD3"/>
</dbReference>
<dbReference type="Pfam" id="PF12717">
    <property type="entry name" value="Cnd1"/>
    <property type="match status" value="1"/>
</dbReference>
<evidence type="ECO:0000313" key="10">
    <source>
        <dbReference type="EMBL" id="TVU49883.1"/>
    </source>
</evidence>
<evidence type="ECO:0000256" key="7">
    <source>
        <dbReference type="SAM" id="Coils"/>
    </source>
</evidence>
<reference evidence="10 11" key="1">
    <citation type="journal article" date="2019" name="Sci. Rep.">
        <title>A high-quality genome of Eragrostis curvula grass provides insights into Poaceae evolution and supports new strategies to enhance forage quality.</title>
        <authorList>
            <person name="Carballo J."/>
            <person name="Santos B.A.C.M."/>
            <person name="Zappacosta D."/>
            <person name="Garbus I."/>
            <person name="Selva J.P."/>
            <person name="Gallo C.A."/>
            <person name="Diaz A."/>
            <person name="Albertini E."/>
            <person name="Caccamo M."/>
            <person name="Echenique V."/>
        </authorList>
    </citation>
    <scope>NUCLEOTIDE SEQUENCE [LARGE SCALE GENOMIC DNA]</scope>
    <source>
        <strain evidence="11">cv. Victoria</strain>
        <tissue evidence="10">Leaf</tissue>
    </source>
</reference>
<evidence type="ECO:0000256" key="5">
    <source>
        <dbReference type="ARBA" id="ARBA00023242"/>
    </source>
</evidence>
<dbReference type="GO" id="GO:0010032">
    <property type="term" value="P:meiotic chromosome condensation"/>
    <property type="evidence" value="ECO:0007669"/>
    <property type="project" value="TreeGrafter"/>
</dbReference>
<dbReference type="Gramene" id="TVU49883">
    <property type="protein sequence ID" value="TVU49883"/>
    <property type="gene ID" value="EJB05_01222"/>
</dbReference>
<keyword evidence="7" id="KW-0175">Coiled coil</keyword>
<dbReference type="InterPro" id="IPR032682">
    <property type="entry name" value="Cnd1_C"/>
</dbReference>
<keyword evidence="6" id="KW-0131">Cell cycle</keyword>
<name>A0A5J9WP39_9POAL</name>
<sequence>MDADEMDVDLDAADEIDSPSSSSGTPAASGSVSAVLSELAALHRRASSSAPASPPLSLPSLTYLSSSASAAASLFPRLAAASIPASSLLPPLEASLTAHPLPAAAAYLRLLLAPASPLLTLFSPLPFLSLLLALRKAASAAGAQGAANPNPGSGGGNPRKRKNQRQPAAATTRAPPSLLPQALSLLADAAGRLPLGDHPDARRSLVDTAAELAAFDVLAAVLGSDYHADAMQDLIRALAPLVLSATKSPVRVAALQFLVRKLVPLGAEEGEEAVKKAVGYLPRYLAVKAPDKAEARGLAVEAIVEVVRALGEEEREGFADYVVAMTKGKAKGRLLAVDLVVATLPMLLPSNEDDAGIKEGSWGLKFLRVLVERCSDIVGGVRARALTNAAQALDILSERGVEVARLQEVMKVDNMGLGELLRRRCTDDKAAVRKAALMLTTKAIGLIGRPVDESLLCAMGAACSDSLVSIRKAALAAISEVFRRFPDERVTKEWLQAVPPLVIDSETSIQEECENLFLELVLNRICQAANLNLDDDSVTFEEVFPEGTLDLLKSICDGEVAPCIKKICASLGKKKKLKPLLASSLQNIITISESLWLRSSKPIERWTAPTGSWWLLSEISSFAPKSVNWKFLSHHWKLLDNVGQDGRSKACSDGESNSALWAVNRVSLLQTISNVSMELPVEPAAELAHSLLTRIENFDMNLSEVDAHVKSLKILCKRKAKTAKEGDALVLKWAQQLIRAAFGILDQYIKEASDARGRSFATPLSGKQKGTNEASMPKPTSQAVIAVFTVGSLILACPNASVKDITPLLHTIITSGNSEPRPEKLVGGTVSFKEIAQSLYIQSWDTLAKICLVDDKLAKRYIPIFVQELEKSDLATLRNNIMIAMADFYVRYTALVDCYVSKITKSLRDPCEVVRRQTFILLAKLLQRDYVKWRGVLFLRFLPSLVDESEKIRHLADYLFGNILKAKAPLLAYNSFIEAIYVLNGCTGHGAYSESQGSQDRGPALFSIRGTNERSRSKRMHIYVSLLKQMAPEHLLATSAKLCAEILAAACDGLLSVDDAAGRAVLQDALQILACKEMRIHPSICTDNSEMDEESGEGGGTASALLAAKGRAVTQVAKKNLIQIAVPIFIELKRLLESKNSPLTGCLMECLRALLKDYKNEIEEILVADKQLQRELLYDMQKYEAGKGKAKATSEAGPSGTSKSPSKQTPSVRAGAPAPSVDASARATVRSVLKEVNRNTPTQPLHSMSVPKVKSILRTAGPGSRHPNILESVRRLQPFESDDEN</sequence>
<organism evidence="10 11">
    <name type="scientific">Eragrostis curvula</name>
    <name type="common">weeping love grass</name>
    <dbReference type="NCBI Taxonomy" id="38414"/>
    <lineage>
        <taxon>Eukaryota</taxon>
        <taxon>Viridiplantae</taxon>
        <taxon>Streptophyta</taxon>
        <taxon>Embryophyta</taxon>
        <taxon>Tracheophyta</taxon>
        <taxon>Spermatophyta</taxon>
        <taxon>Magnoliopsida</taxon>
        <taxon>Liliopsida</taxon>
        <taxon>Poales</taxon>
        <taxon>Poaceae</taxon>
        <taxon>PACMAD clade</taxon>
        <taxon>Chloridoideae</taxon>
        <taxon>Eragrostideae</taxon>
        <taxon>Eragrostidinae</taxon>
        <taxon>Eragrostis</taxon>
    </lineage>
</organism>
<dbReference type="GO" id="GO:0051301">
    <property type="term" value="P:cell division"/>
    <property type="evidence" value="ECO:0007669"/>
    <property type="project" value="UniProtKB-KW"/>
</dbReference>
<dbReference type="InterPro" id="IPR011989">
    <property type="entry name" value="ARM-like"/>
</dbReference>
<keyword evidence="11" id="KW-1185">Reference proteome</keyword>
<dbReference type="PANTHER" id="PTHR14222">
    <property type="entry name" value="CONDENSIN"/>
    <property type="match status" value="1"/>
</dbReference>
<feature type="coiled-coil region" evidence="7">
    <location>
        <begin position="1148"/>
        <end position="1175"/>
    </location>
</feature>
<accession>A0A5J9WP39</accession>
<feature type="compositionally biased region" description="Polar residues" evidence="8">
    <location>
        <begin position="1199"/>
        <end position="1211"/>
    </location>
</feature>
<keyword evidence="5" id="KW-0539">Nucleus</keyword>
<evidence type="ECO:0000313" key="11">
    <source>
        <dbReference type="Proteomes" id="UP000324897"/>
    </source>
</evidence>
<feature type="compositionally biased region" description="Low complexity" evidence="8">
    <location>
        <begin position="18"/>
        <end position="29"/>
    </location>
</feature>
<comment type="subcellular location">
    <subcellularLocation>
        <location evidence="1">Nucleus</location>
    </subcellularLocation>
</comment>
<proteinExistence type="predicted"/>
<feature type="compositionally biased region" description="Low complexity" evidence="8">
    <location>
        <begin position="165"/>
        <end position="174"/>
    </location>
</feature>
<dbReference type="Gene3D" id="1.25.10.10">
    <property type="entry name" value="Leucine-rich Repeat Variant"/>
    <property type="match status" value="1"/>
</dbReference>
<feature type="non-terminal residue" evidence="10">
    <location>
        <position position="1"/>
    </location>
</feature>
<dbReference type="PANTHER" id="PTHR14222:SF1">
    <property type="entry name" value="CONDENSIN-2 COMPLEX SUBUNIT D3"/>
    <property type="match status" value="1"/>
</dbReference>
<dbReference type="OrthoDB" id="10263978at2759"/>
<feature type="region of interest" description="Disordered" evidence="8">
    <location>
        <begin position="1"/>
        <end position="29"/>
    </location>
</feature>
<evidence type="ECO:0000256" key="3">
    <source>
        <dbReference type="ARBA" id="ARBA00022776"/>
    </source>
</evidence>
<dbReference type="EMBL" id="RWGY01000002">
    <property type="protein sequence ID" value="TVU49883.1"/>
    <property type="molecule type" value="Genomic_DNA"/>
</dbReference>
<dbReference type="GO" id="GO:0042393">
    <property type="term" value="F:histone binding"/>
    <property type="evidence" value="ECO:0007669"/>
    <property type="project" value="TreeGrafter"/>
</dbReference>